<evidence type="ECO:0008006" key="4">
    <source>
        <dbReference type="Google" id="ProtNLM"/>
    </source>
</evidence>
<evidence type="ECO:0000313" key="3">
    <source>
        <dbReference type="Proteomes" id="UP001597024"/>
    </source>
</evidence>
<gene>
    <name evidence="2" type="ORF">ACFQ08_32665</name>
</gene>
<dbReference type="Gene3D" id="2.30.30.40">
    <property type="entry name" value="SH3 Domains"/>
    <property type="match status" value="1"/>
</dbReference>
<sequence>MKRQLALLAVLSAAVCGTSAVVTPAQAAVSTVTSARATDAMVVANGVRLRSAPGGSWVIGYLYYRDYGQILSVSSSSWCQFRLGGRSASGLPAGTVGWASCSYFATEDGVRFSYRAVDALGA</sequence>
<proteinExistence type="predicted"/>
<feature type="signal peptide" evidence="1">
    <location>
        <begin position="1"/>
        <end position="27"/>
    </location>
</feature>
<keyword evidence="1" id="KW-0732">Signal</keyword>
<feature type="chain" id="PRO_5045103748" description="SH3 domain-containing protein" evidence="1">
    <location>
        <begin position="28"/>
        <end position="122"/>
    </location>
</feature>
<name>A0ABW3E332_9ACTN</name>
<keyword evidence="3" id="KW-1185">Reference proteome</keyword>
<evidence type="ECO:0000313" key="2">
    <source>
        <dbReference type="EMBL" id="MFD0889313.1"/>
    </source>
</evidence>
<accession>A0ABW3E332</accession>
<organism evidence="2 3">
    <name type="scientific">Streptosporangium algeriense</name>
    <dbReference type="NCBI Taxonomy" id="1682748"/>
    <lineage>
        <taxon>Bacteria</taxon>
        <taxon>Bacillati</taxon>
        <taxon>Actinomycetota</taxon>
        <taxon>Actinomycetes</taxon>
        <taxon>Streptosporangiales</taxon>
        <taxon>Streptosporangiaceae</taxon>
        <taxon>Streptosporangium</taxon>
    </lineage>
</organism>
<comment type="caution">
    <text evidence="2">The sequence shown here is derived from an EMBL/GenBank/DDBJ whole genome shotgun (WGS) entry which is preliminary data.</text>
</comment>
<evidence type="ECO:0000256" key="1">
    <source>
        <dbReference type="SAM" id="SignalP"/>
    </source>
</evidence>
<dbReference type="EMBL" id="JBHTHX010001764">
    <property type="protein sequence ID" value="MFD0889313.1"/>
    <property type="molecule type" value="Genomic_DNA"/>
</dbReference>
<protein>
    <recommendedName>
        <fullName evidence="4">SH3 domain-containing protein</fullName>
    </recommendedName>
</protein>
<reference evidence="3" key="1">
    <citation type="journal article" date="2019" name="Int. J. Syst. Evol. Microbiol.">
        <title>The Global Catalogue of Microorganisms (GCM) 10K type strain sequencing project: providing services to taxonomists for standard genome sequencing and annotation.</title>
        <authorList>
            <consortium name="The Broad Institute Genomics Platform"/>
            <consortium name="The Broad Institute Genome Sequencing Center for Infectious Disease"/>
            <person name="Wu L."/>
            <person name="Ma J."/>
        </authorList>
    </citation>
    <scope>NUCLEOTIDE SEQUENCE [LARGE SCALE GENOMIC DNA]</scope>
    <source>
        <strain evidence="3">CCUG 62974</strain>
    </source>
</reference>
<dbReference type="Proteomes" id="UP001597024">
    <property type="component" value="Unassembled WGS sequence"/>
</dbReference>